<name>A0AAX4J7M5_9CAUD</name>
<dbReference type="EMBL" id="PP034390">
    <property type="protein sequence ID" value="WRW34688.1"/>
    <property type="molecule type" value="Genomic_DNA"/>
</dbReference>
<evidence type="ECO:0000313" key="2">
    <source>
        <dbReference type="Proteomes" id="UP001432109"/>
    </source>
</evidence>
<proteinExistence type="predicted"/>
<dbReference type="Proteomes" id="UP001432109">
    <property type="component" value="Segment"/>
</dbReference>
<organism evidence="1 2">
    <name type="scientific">Staphylococcus phage CF5</name>
    <dbReference type="NCBI Taxonomy" id="3113739"/>
    <lineage>
        <taxon>Viruses</taxon>
        <taxon>Duplodnaviria</taxon>
        <taxon>Heunggongvirae</taxon>
        <taxon>Uroviricota</taxon>
        <taxon>Caudoviricetes</taxon>
        <taxon>Herelleviridae</taxon>
        <taxon>Twortvirinae</taxon>
        <taxon>Silviavirus</taxon>
    </lineage>
</organism>
<protein>
    <submittedName>
        <fullName evidence="1">Tail assembly chaperone</fullName>
    </submittedName>
</protein>
<accession>A0AAX4J7M5</accession>
<evidence type="ECO:0000313" key="1">
    <source>
        <dbReference type="EMBL" id="WRW34688.1"/>
    </source>
</evidence>
<reference evidence="1" key="1">
    <citation type="submission" date="2023-12" db="EMBL/GenBank/DDBJ databases">
        <title>Isolation and Characterisation of Novel Lytic Bacteriophages for therapeutic applications in Prosthetic Joint Infections.</title>
        <authorList>
            <person name="Burton N."/>
            <person name="Melo L.D.R."/>
            <person name="Pearce B."/>
            <person name="Tadesse M.D."/>
            <person name="Vryonis E."/>
            <person name="Sagona A."/>
        </authorList>
    </citation>
    <scope>NUCLEOTIDE SEQUENCE</scope>
</reference>
<gene>
    <name evidence="1" type="ORF">CF5_0101</name>
</gene>
<sequence>MAEETKQEEIKDVNEMTPEEIDKLKYQDRKEKEKVVNKVIKGVNDVWEKEYNFEELDLRFKVKVKLPNAREQGNIMALRSSYLNGMDAYQSDMIINAYQMLATLQEVGVEVPKEFQDPEDIYNLYPLSVMYNDWLDFMSSFRY</sequence>